<dbReference type="InterPro" id="IPR016151">
    <property type="entry name" value="DNA_mismatch_repair_MutS_N"/>
</dbReference>
<evidence type="ECO:0000256" key="4">
    <source>
        <dbReference type="ARBA" id="ARBA00023125"/>
    </source>
</evidence>
<dbReference type="GO" id="GO:0005524">
    <property type="term" value="F:ATP binding"/>
    <property type="evidence" value="ECO:0007669"/>
    <property type="project" value="UniProtKB-KW"/>
</dbReference>
<dbReference type="OrthoDB" id="10252754at2759"/>
<evidence type="ECO:0000259" key="5">
    <source>
        <dbReference type="PROSITE" id="PS00486"/>
    </source>
</evidence>
<keyword evidence="3" id="KW-0067">ATP-binding</keyword>
<dbReference type="CDD" id="cd03243">
    <property type="entry name" value="ABC_MutS_homologs"/>
    <property type="match status" value="1"/>
</dbReference>
<keyword evidence="2" id="KW-0227">DNA damage</keyword>
<dbReference type="Proteomes" id="UP000822688">
    <property type="component" value="Chromosome 12"/>
</dbReference>
<dbReference type="InterPro" id="IPR007695">
    <property type="entry name" value="DNA_mismatch_repair_MutS-lik_N"/>
</dbReference>
<comment type="caution">
    <text evidence="6">The sequence shown here is derived from an EMBL/GenBank/DDBJ whole genome shotgun (WGS) entry which is preliminary data.</text>
</comment>
<evidence type="ECO:0000256" key="2">
    <source>
        <dbReference type="ARBA" id="ARBA00022763"/>
    </source>
</evidence>
<proteinExistence type="predicted"/>
<keyword evidence="1" id="KW-0547">Nucleotide-binding</keyword>
<organism evidence="6 7">
    <name type="scientific">Ceratodon purpureus</name>
    <name type="common">Fire moss</name>
    <name type="synonym">Dicranum purpureum</name>
    <dbReference type="NCBI Taxonomy" id="3225"/>
    <lineage>
        <taxon>Eukaryota</taxon>
        <taxon>Viridiplantae</taxon>
        <taxon>Streptophyta</taxon>
        <taxon>Embryophyta</taxon>
        <taxon>Bryophyta</taxon>
        <taxon>Bryophytina</taxon>
        <taxon>Bryopsida</taxon>
        <taxon>Dicranidae</taxon>
        <taxon>Pseudoditrichales</taxon>
        <taxon>Ditrichaceae</taxon>
        <taxon>Ceratodon</taxon>
    </lineage>
</organism>
<evidence type="ECO:0000256" key="3">
    <source>
        <dbReference type="ARBA" id="ARBA00022840"/>
    </source>
</evidence>
<dbReference type="Pfam" id="PF01624">
    <property type="entry name" value="MutS_I"/>
    <property type="match status" value="1"/>
</dbReference>
<dbReference type="AlphaFoldDB" id="A0A8T0G8J3"/>
<dbReference type="InterPro" id="IPR027417">
    <property type="entry name" value="P-loop_NTPase"/>
</dbReference>
<evidence type="ECO:0000313" key="6">
    <source>
        <dbReference type="EMBL" id="KAG0555553.1"/>
    </source>
</evidence>
<dbReference type="EMBL" id="CM026433">
    <property type="protein sequence ID" value="KAG0555553.1"/>
    <property type="molecule type" value="Genomic_DNA"/>
</dbReference>
<dbReference type="InterPro" id="IPR000432">
    <property type="entry name" value="DNA_mismatch_repair_MutS_C"/>
</dbReference>
<dbReference type="PANTHER" id="PTHR48448:SF1">
    <property type="entry name" value="MUTL PROTEIN ISOFORM 1"/>
    <property type="match status" value="1"/>
</dbReference>
<evidence type="ECO:0000256" key="1">
    <source>
        <dbReference type="ARBA" id="ARBA00022741"/>
    </source>
</evidence>
<name>A0A8T0G8J3_CERPU</name>
<dbReference type="InterPro" id="IPR053276">
    <property type="entry name" value="MtDNA_mismatch_repair_MutS"/>
</dbReference>
<gene>
    <name evidence="6" type="ORF">KC19_12G177300</name>
</gene>
<feature type="domain" description="DNA mismatch repair proteins mutS family" evidence="5">
    <location>
        <begin position="841"/>
        <end position="857"/>
    </location>
</feature>
<dbReference type="GO" id="GO:0030983">
    <property type="term" value="F:mismatched DNA binding"/>
    <property type="evidence" value="ECO:0007669"/>
    <property type="project" value="InterPro"/>
</dbReference>
<dbReference type="SMART" id="SM00534">
    <property type="entry name" value="MUTSac"/>
    <property type="match status" value="1"/>
</dbReference>
<evidence type="ECO:0000313" key="7">
    <source>
        <dbReference type="Proteomes" id="UP000822688"/>
    </source>
</evidence>
<dbReference type="SUPFAM" id="SSF55271">
    <property type="entry name" value="DNA repair protein MutS, domain I"/>
    <property type="match status" value="1"/>
</dbReference>
<dbReference type="Gene3D" id="3.40.1170.10">
    <property type="entry name" value="DNA repair protein MutS, domain I"/>
    <property type="match status" value="1"/>
</dbReference>
<keyword evidence="7" id="KW-1185">Reference proteome</keyword>
<dbReference type="PROSITE" id="PS00486">
    <property type="entry name" value="DNA_MISMATCH_REPAIR_2"/>
    <property type="match status" value="1"/>
</dbReference>
<keyword evidence="4" id="KW-0238">DNA-binding</keyword>
<dbReference type="Gene3D" id="3.40.50.300">
    <property type="entry name" value="P-loop containing nucleotide triphosphate hydrolases"/>
    <property type="match status" value="1"/>
</dbReference>
<dbReference type="Pfam" id="PF00488">
    <property type="entry name" value="MutS_V"/>
    <property type="match status" value="1"/>
</dbReference>
<reference evidence="6" key="1">
    <citation type="submission" date="2020-06" db="EMBL/GenBank/DDBJ databases">
        <title>WGS assembly of Ceratodon purpureus strain R40.</title>
        <authorList>
            <person name="Carey S.B."/>
            <person name="Jenkins J."/>
            <person name="Shu S."/>
            <person name="Lovell J.T."/>
            <person name="Sreedasyam A."/>
            <person name="Maumus F."/>
            <person name="Tiley G.P."/>
            <person name="Fernandez-Pozo N."/>
            <person name="Barry K."/>
            <person name="Chen C."/>
            <person name="Wang M."/>
            <person name="Lipzen A."/>
            <person name="Daum C."/>
            <person name="Saski C.A."/>
            <person name="Payton A.C."/>
            <person name="Mcbreen J.C."/>
            <person name="Conrad R.E."/>
            <person name="Kollar L.M."/>
            <person name="Olsson S."/>
            <person name="Huttunen S."/>
            <person name="Landis J.B."/>
            <person name="Wickett N.J."/>
            <person name="Johnson M.G."/>
            <person name="Rensing S.A."/>
            <person name="Grimwood J."/>
            <person name="Schmutz J."/>
            <person name="Mcdaniel S.F."/>
        </authorList>
    </citation>
    <scope>NUCLEOTIDE SEQUENCE</scope>
    <source>
        <strain evidence="6">R40</strain>
    </source>
</reference>
<accession>A0A8T0G8J3</accession>
<dbReference type="PANTHER" id="PTHR48448">
    <property type="entry name" value="MUTL PROTEIN ISOFORM 1"/>
    <property type="match status" value="1"/>
</dbReference>
<protein>
    <recommendedName>
        <fullName evidence="5">DNA mismatch repair proteins mutS family domain-containing protein</fullName>
    </recommendedName>
</protein>
<sequence>MATIPRVHSMALSKILGRIVAKADHSMPWSFKSGFTTNQFKRNGQCFQVADRSKPVVRKKVNQYTCYSTLKTLAAPENHVQESTVKRASQGVGQTHIDWWSEKLQQCRKPLTKDMMKRLKFNNPLGLDESLRGGSLKKGTKSAELLEMKGSFPREVFLCRTGDVYEAVGIDACILVEYVGVAPVGRKDSVPKAACPVVNLRQAIDELTQEGFSVCVVEEVQGSATGRGRRKERFIAGHAHPGSPYVYGLAAQNIDLEFPDAVSVVGISHSETGYCLIFASEIMRTFAVEDGLTEEAAVALLRAQRCHKLYTHVSLQFESTGNGSWGKRGLLWSECRKLQHDWYEDDPVDGLLSKVRDIYGLGGSAEFREILVPPGERPRPLYVGTASQIGIIPTSGVPSLLNVVLPKEANHLCVSYLKNLLLHPPPHRVAECIQGACAGFKGLTSPVPDFTCVSAAKLKRLIEAKEANHVELSRIQRLAEDVLYMSNDPQLTGVLDLLLEPAWLATGLRIGRKQLITDCKMLTSKLGQMLASEGDLDQERSQDADIPDDFFRDFEDSWRGRVRREHAEEVYREVDEAANELISAVKNDFCPIVSHSDGDNAKGLKVEICYSYDDQAVWLQGKYDKSLAGSDASRDAAIKGLVPAVDAKGKKVGEEWWTTRRVESALSKYRAAVENASVRILELLRAIAEDLKPKTEVLIFVSTLSVIAKTLYMHVAEGARRNWVVPTLSSTDRPMVLDDLVPYWNDPARENVQPNMVQMNSMFLLTGPNGGGKSSMLRSICAGALLATCGLMVPARHASVPRFDAIILRMMSTDSPADGKSAFQMEMAELKTILAEATDKSLVLVDELCRGTDVGKGSFIAASVIETLDRIGCIGVLSTHLHDLLDMELRTINVVQMAMGTSEVDGRYYPTWKLVKGACRESLAFEVARKEGVPADVVDRAEELCVTKMLYPNGLHAANQDDFQEKGAKRSDDERMTADKLFLIIARFVIKLAKPSKTQ</sequence>
<dbReference type="SUPFAM" id="SSF52540">
    <property type="entry name" value="P-loop containing nucleoside triphosphate hydrolases"/>
    <property type="match status" value="1"/>
</dbReference>
<dbReference type="GO" id="GO:0006298">
    <property type="term" value="P:mismatch repair"/>
    <property type="evidence" value="ECO:0007669"/>
    <property type="project" value="InterPro"/>
</dbReference>